<dbReference type="Pfam" id="PF08151">
    <property type="entry name" value="FerI"/>
    <property type="match status" value="1"/>
</dbReference>
<evidence type="ECO:0000256" key="6">
    <source>
        <dbReference type="SAM" id="MobiDB-lite"/>
    </source>
</evidence>
<evidence type="ECO:0000256" key="4">
    <source>
        <dbReference type="ARBA" id="ARBA00022989"/>
    </source>
</evidence>
<evidence type="ECO:0000256" key="2">
    <source>
        <dbReference type="ARBA" id="ARBA00022692"/>
    </source>
</evidence>
<proteinExistence type="predicted"/>
<organism evidence="8 9">
    <name type="scientific">Eschrichtius robustus</name>
    <name type="common">California gray whale</name>
    <name type="synonym">Eschrichtius gibbosus</name>
    <dbReference type="NCBI Taxonomy" id="9764"/>
    <lineage>
        <taxon>Eukaryota</taxon>
        <taxon>Metazoa</taxon>
        <taxon>Chordata</taxon>
        <taxon>Craniata</taxon>
        <taxon>Vertebrata</taxon>
        <taxon>Euteleostomi</taxon>
        <taxon>Mammalia</taxon>
        <taxon>Eutheria</taxon>
        <taxon>Laurasiatheria</taxon>
        <taxon>Artiodactyla</taxon>
        <taxon>Whippomorpha</taxon>
        <taxon>Cetacea</taxon>
        <taxon>Mysticeti</taxon>
        <taxon>Eschrichtiidae</taxon>
        <taxon>Eschrichtius</taxon>
    </lineage>
</organism>
<evidence type="ECO:0000313" key="8">
    <source>
        <dbReference type="EMBL" id="KAJ8794263.1"/>
    </source>
</evidence>
<keyword evidence="5" id="KW-0472">Membrane</keyword>
<dbReference type="Gene3D" id="2.60.40.150">
    <property type="entry name" value="C2 domain"/>
    <property type="match status" value="3"/>
</dbReference>
<comment type="subcellular location">
    <subcellularLocation>
        <location evidence="1">Membrane</location>
        <topology evidence="1">Single-pass membrane protein</topology>
    </subcellularLocation>
</comment>
<sequence>MALTVSFEVLSRKQGEFTVVKKQILVSCSVVNCSRVFSPRSLGTLVISLQQLQTAGHLVLQEALVDENLRVSSIQVEIDLKYQPPEGETGAWAEEDFGAPIRDSLELIIPNVGFQELEPGEAPLERWAAALGRRLARGVGQQDDEDNELELELEDEPDVELSGVVFSPLKSQARGLARGDPFQVSRAQDFQMGVTVLEARKLVGVNINPYVAVRVGEQRRVTATQRRTNCPFFNEYFLFEFHETRLHLQDLLLEIAAFHSQTLPFMATRIGTFRMDLGIIFDQPDGHFYQKWASLHDPRDTRAGTKGFVKVTLSVRARGDLPPPLPPPGPGHSSDIEKNLLLPRRLPAERPWARLRVRVYRAEGLPALRPGLPGNLARALHDQRVLMDPYVRVSFLGQQGETLVRGEATAPEWNELLSFVELLPPLTRGLRLQLRDDAPLVDVALATHVLDLRQISHLGRAAGFNPTFGLAWVLLYGLTPSRGLRDGPQSLNEGLAKGSRLSRLMGKKKKARSSQTPAGIQQHPDASSSADAPEIPRAMEVEVEVEELLPLPENALAP</sequence>
<evidence type="ECO:0000256" key="3">
    <source>
        <dbReference type="ARBA" id="ARBA00022737"/>
    </source>
</evidence>
<feature type="domain" description="C2" evidence="7">
    <location>
        <begin position="332"/>
        <end position="465"/>
    </location>
</feature>
<keyword evidence="3" id="KW-0677">Repeat</keyword>
<feature type="region of interest" description="Disordered" evidence="6">
    <location>
        <begin position="486"/>
        <end position="539"/>
    </location>
</feature>
<dbReference type="SMART" id="SM00239">
    <property type="entry name" value="C2"/>
    <property type="match status" value="2"/>
</dbReference>
<feature type="domain" description="C2" evidence="7">
    <location>
        <begin position="173"/>
        <end position="293"/>
    </location>
</feature>
<feature type="compositionally biased region" description="Polar residues" evidence="6">
    <location>
        <begin position="513"/>
        <end position="530"/>
    </location>
</feature>
<evidence type="ECO:0000256" key="5">
    <source>
        <dbReference type="ARBA" id="ARBA00023136"/>
    </source>
</evidence>
<dbReference type="PANTHER" id="PTHR12546">
    <property type="entry name" value="FER-1-LIKE"/>
    <property type="match status" value="1"/>
</dbReference>
<evidence type="ECO:0000256" key="1">
    <source>
        <dbReference type="ARBA" id="ARBA00004167"/>
    </source>
</evidence>
<comment type="caution">
    <text evidence="8">The sequence shown here is derived from an EMBL/GenBank/DDBJ whole genome shotgun (WGS) entry which is preliminary data.</text>
</comment>
<dbReference type="EMBL" id="JAIQCJ010000860">
    <property type="protein sequence ID" value="KAJ8794263.1"/>
    <property type="molecule type" value="Genomic_DNA"/>
</dbReference>
<reference evidence="8 9" key="1">
    <citation type="submission" date="2022-11" db="EMBL/GenBank/DDBJ databases">
        <title>Whole genome sequence of Eschrichtius robustus ER-17-0199.</title>
        <authorList>
            <person name="Bruniche-Olsen A."/>
            <person name="Black A.N."/>
            <person name="Fields C.J."/>
            <person name="Walden K."/>
            <person name="Dewoody J.A."/>
        </authorList>
    </citation>
    <scope>NUCLEOTIDE SEQUENCE [LARGE SCALE GENOMIC DNA]</scope>
    <source>
        <strain evidence="8">ER-17-0199</strain>
        <tissue evidence="8">Blubber</tissue>
    </source>
</reference>
<dbReference type="InterPro" id="IPR037721">
    <property type="entry name" value="Ferlin"/>
</dbReference>
<dbReference type="GO" id="GO:0016020">
    <property type="term" value="C:membrane"/>
    <property type="evidence" value="ECO:0007669"/>
    <property type="project" value="UniProtKB-SubCell"/>
</dbReference>
<dbReference type="SMART" id="SM01202">
    <property type="entry name" value="FerI"/>
    <property type="match status" value="1"/>
</dbReference>
<evidence type="ECO:0000313" key="9">
    <source>
        <dbReference type="Proteomes" id="UP001159641"/>
    </source>
</evidence>
<dbReference type="InterPro" id="IPR035892">
    <property type="entry name" value="C2_domain_sf"/>
</dbReference>
<keyword evidence="4" id="KW-1133">Transmembrane helix</keyword>
<gene>
    <name evidence="8" type="ORF">J1605_003220</name>
</gene>
<dbReference type="InterPro" id="IPR037720">
    <property type="entry name" value="C2B_Ferlin"/>
</dbReference>
<dbReference type="PROSITE" id="PS50004">
    <property type="entry name" value="C2"/>
    <property type="match status" value="2"/>
</dbReference>
<evidence type="ECO:0000259" key="7">
    <source>
        <dbReference type="PROSITE" id="PS50004"/>
    </source>
</evidence>
<keyword evidence="2" id="KW-0812">Transmembrane</keyword>
<dbReference type="AlphaFoldDB" id="A0AB34HT31"/>
<accession>A0AB34HT31</accession>
<dbReference type="CDD" id="cd04011">
    <property type="entry name" value="C2B_Ferlin"/>
    <property type="match status" value="1"/>
</dbReference>
<dbReference type="Proteomes" id="UP001159641">
    <property type="component" value="Unassembled WGS sequence"/>
</dbReference>
<dbReference type="GO" id="GO:0007009">
    <property type="term" value="P:plasma membrane organization"/>
    <property type="evidence" value="ECO:0007669"/>
    <property type="project" value="TreeGrafter"/>
</dbReference>
<protein>
    <recommendedName>
        <fullName evidence="7">C2 domain-containing protein</fullName>
    </recommendedName>
</protein>
<dbReference type="InterPro" id="IPR000008">
    <property type="entry name" value="C2_dom"/>
</dbReference>
<dbReference type="Pfam" id="PF00168">
    <property type="entry name" value="C2"/>
    <property type="match status" value="2"/>
</dbReference>
<dbReference type="PANTHER" id="PTHR12546:SF36">
    <property type="entry name" value="FER-1-LIKE PROTEIN 4"/>
    <property type="match status" value="1"/>
</dbReference>
<name>A0AB34HT31_ESCRO</name>
<keyword evidence="9" id="KW-1185">Reference proteome</keyword>
<dbReference type="InterPro" id="IPR012968">
    <property type="entry name" value="FerIin_dom"/>
</dbReference>
<dbReference type="SUPFAM" id="SSF49562">
    <property type="entry name" value="C2 domain (Calcium/lipid-binding domain, CaLB)"/>
    <property type="match status" value="2"/>
</dbReference>